<dbReference type="Proteomes" id="UP000226192">
    <property type="component" value="Unassembled WGS sequence"/>
</dbReference>
<accession>A0A2C5Y2D0</accession>
<gene>
    <name evidence="2" type="ORF">CDD81_417</name>
</gene>
<reference evidence="2 3" key="1">
    <citation type="submission" date="2017-06" db="EMBL/GenBank/DDBJ databases">
        <title>Ant-infecting Ophiocordyceps genomes reveal a high diversity of potential behavioral manipulation genes and a possible major role for enterotoxins.</title>
        <authorList>
            <person name="De Bekker C."/>
            <person name="Evans H.C."/>
            <person name="Brachmann A."/>
            <person name="Hughes D.P."/>
        </authorList>
    </citation>
    <scope>NUCLEOTIDE SEQUENCE [LARGE SCALE GENOMIC DNA]</scope>
    <source>
        <strain evidence="2 3">Map64</strain>
    </source>
</reference>
<dbReference type="AlphaFoldDB" id="A0A2C5Y2D0"/>
<protein>
    <recommendedName>
        <fullName evidence="4">Sorting nexin/Vps5-like C-terminal domain-containing protein</fullName>
    </recommendedName>
</protein>
<proteinExistence type="predicted"/>
<sequence length="129" mass="15328">MTKFSETISFKNYCALMLVLRKEHQDYLRKAGEYGQLMSDTERELLALGQRRSHVLFTRPKTGNYDSDKITLDMEIGLAEKRLRAAERDHKKYIDKAKDTQQAIKLTEDKINEHYRKEWRATRGLLKKY</sequence>
<feature type="coiled-coil region" evidence="1">
    <location>
        <begin position="76"/>
        <end position="117"/>
    </location>
</feature>
<evidence type="ECO:0008006" key="4">
    <source>
        <dbReference type="Google" id="ProtNLM"/>
    </source>
</evidence>
<keyword evidence="1" id="KW-0175">Coiled coil</keyword>
<name>A0A2C5Y2D0_9HYPO</name>
<dbReference type="OrthoDB" id="10412087at2759"/>
<evidence type="ECO:0000256" key="1">
    <source>
        <dbReference type="SAM" id="Coils"/>
    </source>
</evidence>
<dbReference type="EMBL" id="NJET01000105">
    <property type="protein sequence ID" value="PHH61392.1"/>
    <property type="molecule type" value="Genomic_DNA"/>
</dbReference>
<evidence type="ECO:0000313" key="3">
    <source>
        <dbReference type="Proteomes" id="UP000226192"/>
    </source>
</evidence>
<evidence type="ECO:0000313" key="2">
    <source>
        <dbReference type="EMBL" id="PHH61392.1"/>
    </source>
</evidence>
<comment type="caution">
    <text evidence="2">The sequence shown here is derived from an EMBL/GenBank/DDBJ whole genome shotgun (WGS) entry which is preliminary data.</text>
</comment>
<keyword evidence="3" id="KW-1185">Reference proteome</keyword>
<organism evidence="2 3">
    <name type="scientific">Ophiocordyceps australis</name>
    <dbReference type="NCBI Taxonomy" id="1399860"/>
    <lineage>
        <taxon>Eukaryota</taxon>
        <taxon>Fungi</taxon>
        <taxon>Dikarya</taxon>
        <taxon>Ascomycota</taxon>
        <taxon>Pezizomycotina</taxon>
        <taxon>Sordariomycetes</taxon>
        <taxon>Hypocreomycetidae</taxon>
        <taxon>Hypocreales</taxon>
        <taxon>Ophiocordycipitaceae</taxon>
        <taxon>Ophiocordyceps</taxon>
    </lineage>
</organism>